<gene>
    <name evidence="1" type="ORF">OJAG_39280</name>
</gene>
<dbReference type="STRING" id="43678.OJAG_39280"/>
<name>A0A161YD60_9CELL</name>
<proteinExistence type="predicted"/>
<accession>A0A161YD60</accession>
<sequence>MYTLFAAAHLRPHHVNGTMHLDHAFRPTTDEIRCAILWALDHDRAALVEHRASAHLSLRSPLRRAADARLVRRWLDASAISSVLACAMAA</sequence>
<dbReference type="AlphaFoldDB" id="A0A161YD60"/>
<comment type="caution">
    <text evidence="1">The sequence shown here is derived from an EMBL/GenBank/DDBJ whole genome shotgun (WGS) entry which is preliminary data.</text>
</comment>
<dbReference type="PATRIC" id="fig|43678.3.peg.4102"/>
<reference evidence="1 2" key="1">
    <citation type="submission" date="2016-01" db="EMBL/GenBank/DDBJ databases">
        <title>Genome sequence of Oerskovia enterophila VJag, an agar and cellulose degrading bacterium.</title>
        <authorList>
            <person name="Poehlein A."/>
            <person name="Jag V."/>
            <person name="Bengelsdorf F."/>
            <person name="Duerre P."/>
            <person name="Daniel R."/>
        </authorList>
    </citation>
    <scope>NUCLEOTIDE SEQUENCE [LARGE SCALE GENOMIC DNA]</scope>
    <source>
        <strain evidence="1 2">VJag</strain>
    </source>
</reference>
<dbReference type="Proteomes" id="UP000076447">
    <property type="component" value="Unassembled WGS sequence"/>
</dbReference>
<evidence type="ECO:0000313" key="1">
    <source>
        <dbReference type="EMBL" id="KZM33608.1"/>
    </source>
</evidence>
<dbReference type="EMBL" id="LRIE01000085">
    <property type="protein sequence ID" value="KZM33608.1"/>
    <property type="molecule type" value="Genomic_DNA"/>
</dbReference>
<evidence type="ECO:0000313" key="2">
    <source>
        <dbReference type="Proteomes" id="UP000076447"/>
    </source>
</evidence>
<protein>
    <submittedName>
        <fullName evidence="1">Uncharacterized protein</fullName>
    </submittedName>
</protein>
<organism evidence="1 2">
    <name type="scientific">Oerskovia enterophila</name>
    <dbReference type="NCBI Taxonomy" id="43678"/>
    <lineage>
        <taxon>Bacteria</taxon>
        <taxon>Bacillati</taxon>
        <taxon>Actinomycetota</taxon>
        <taxon>Actinomycetes</taxon>
        <taxon>Micrococcales</taxon>
        <taxon>Cellulomonadaceae</taxon>
        <taxon>Oerskovia</taxon>
    </lineage>
</organism>